<feature type="domain" description="DUF7282" evidence="1">
    <location>
        <begin position="303"/>
        <end position="431"/>
    </location>
</feature>
<dbReference type="HOGENOM" id="CLU_579430_0_0_2"/>
<evidence type="ECO:0000259" key="1">
    <source>
        <dbReference type="Pfam" id="PF23951"/>
    </source>
</evidence>
<name>U1PD54_9EURY</name>
<dbReference type="EMBL" id="KE356560">
    <property type="protein sequence ID" value="ERG90026.1"/>
    <property type="molecule type" value="Genomic_DNA"/>
</dbReference>
<dbReference type="Proteomes" id="UP000030649">
    <property type="component" value="Unassembled WGS sequence"/>
</dbReference>
<gene>
    <name evidence="2" type="ORF">J07HQW1_00039</name>
</gene>
<accession>U1PD54</accession>
<feature type="non-terminal residue" evidence="2">
    <location>
        <position position="1"/>
    </location>
</feature>
<evidence type="ECO:0000313" key="3">
    <source>
        <dbReference type="Proteomes" id="UP000030649"/>
    </source>
</evidence>
<organism evidence="2 3">
    <name type="scientific">Haloquadratum walsbyi J07HQW1</name>
    <dbReference type="NCBI Taxonomy" id="1238424"/>
    <lineage>
        <taxon>Archaea</taxon>
        <taxon>Methanobacteriati</taxon>
        <taxon>Methanobacteriota</taxon>
        <taxon>Stenosarchaea group</taxon>
        <taxon>Halobacteria</taxon>
        <taxon>Halobacteriales</taxon>
        <taxon>Haloferacaceae</taxon>
        <taxon>Haloquadratum</taxon>
    </lineage>
</organism>
<dbReference type="AlphaFoldDB" id="U1PD54"/>
<protein>
    <recommendedName>
        <fullName evidence="1">DUF7282 domain-containing protein</fullName>
    </recommendedName>
</protein>
<dbReference type="STRING" id="1238424.J07HQW1_00039"/>
<reference evidence="2 3" key="1">
    <citation type="journal article" date="2013" name="PLoS ONE">
        <title>Assembly-driven community genomics of a hypersaline microbial ecosystem.</title>
        <authorList>
            <person name="Podell S."/>
            <person name="Ugalde J.A."/>
            <person name="Narasingarao P."/>
            <person name="Banfield J.F."/>
            <person name="Heidelberg K.B."/>
            <person name="Allen E.E."/>
        </authorList>
    </citation>
    <scope>NUCLEOTIDE SEQUENCE [LARGE SCALE GENOMIC DNA]</scope>
    <source>
        <strain evidence="3">J07HQW1</strain>
    </source>
</reference>
<dbReference type="InterPro" id="IPR055706">
    <property type="entry name" value="Slg1/2_DUF7282"/>
</dbReference>
<sequence>DLDRDLMIGVDKSQQSPNTDLQIKHSEFLNSSGSQTVFASNLAIEPENAETITFGDGANRSLVIENSSGSSVKVEPVANADPTITSEFLILNIYNASGEIRTNPTVVSKGESVAVEVTRDTEMFSAGVATGADPDEQSEPFDNYEIRLREDGNFIDSTDKRLVGIGYNAADGIQQNSTTGDIEVTVPRSSLNDYTEVTDDLVAEFTLESDNPTTPDLVLRQNITTANQGGNFTFTINSSAIAPSEIGDPESASETTVRSASLRLYNASTLPEIPGFDDDLIITISANDQFKINPEAAADQPTASVTFDDQTVQNGSTSVNVASATFNGTESFNLVVHQATDSDGDGEIEADDEEIGTKIGESEALTPGTETNIPVSIDRTVDRNDTVSQLTQNQTLVAMLHTANTSDDNNLVHTAPITRDGTPVFDQADITVSPESSLNDPAAGDEINVSIQHSLSSASTRVGGRFMPRIYG</sequence>
<evidence type="ECO:0000313" key="2">
    <source>
        <dbReference type="EMBL" id="ERG90026.1"/>
    </source>
</evidence>
<proteinExistence type="predicted"/>
<dbReference type="Pfam" id="PF23951">
    <property type="entry name" value="DUF7282"/>
    <property type="match status" value="1"/>
</dbReference>